<dbReference type="PROSITE" id="PS50893">
    <property type="entry name" value="ABC_TRANSPORTER_2"/>
    <property type="match status" value="1"/>
</dbReference>
<dbReference type="InterPro" id="IPR027417">
    <property type="entry name" value="P-loop_NTPase"/>
</dbReference>
<reference evidence="5 6" key="1">
    <citation type="submission" date="2020-09" db="EMBL/GenBank/DDBJ databases">
        <title>Genome sequences of type strains of Chitinophaga qingshengii and Chitinophaga varians.</title>
        <authorList>
            <person name="Kittiwongwattana C."/>
        </authorList>
    </citation>
    <scope>NUCLEOTIDE SEQUENCE [LARGE SCALE GENOMIC DNA]</scope>
    <source>
        <strain evidence="5 6">JCM 30026</strain>
    </source>
</reference>
<evidence type="ECO:0000313" key="6">
    <source>
        <dbReference type="Proteomes" id="UP000659124"/>
    </source>
</evidence>
<dbReference type="Gene3D" id="3.40.50.300">
    <property type="entry name" value="P-loop containing nucleotide triphosphate hydrolases"/>
    <property type="match status" value="1"/>
</dbReference>
<dbReference type="SMART" id="SM00382">
    <property type="entry name" value="AAA"/>
    <property type="match status" value="1"/>
</dbReference>
<evidence type="ECO:0000259" key="4">
    <source>
        <dbReference type="PROSITE" id="PS50893"/>
    </source>
</evidence>
<dbReference type="InterPro" id="IPR003439">
    <property type="entry name" value="ABC_transporter-like_ATP-bd"/>
</dbReference>
<dbReference type="RefSeq" id="WP_188091555.1">
    <property type="nucleotide sequence ID" value="NZ_JACVFC010000005.1"/>
</dbReference>
<name>A0ABR7TVE2_9BACT</name>
<sequence>MLMDVPDILSLIDISKSYDKKTVLDKVNVSVQLNNSTGIIGRNGAGKTTLIKIILGLLQASSGEVRYFGGQKLDNAVKKKIGFFIGLEYLPEELTGLQYLQFVNFLYNGNGRQSDENLLNLFEFFFEERDSAKKSISSYSFGMKQKIGICGALVNQPQLLILDEPFSGLDAFSCKRLIAFINKYRQNATVLISSHDLTFIEKICDHLMILEKNQIIYNDTLANFTTSGKQTLEDSLFRLLSPQDTNDEKINWLV</sequence>
<dbReference type="InterPro" id="IPR017871">
    <property type="entry name" value="ABC_transporter-like_CS"/>
</dbReference>
<dbReference type="PANTHER" id="PTHR42939">
    <property type="entry name" value="ABC TRANSPORTER ATP-BINDING PROTEIN ALBC-RELATED"/>
    <property type="match status" value="1"/>
</dbReference>
<dbReference type="InterPro" id="IPR051782">
    <property type="entry name" value="ABC_Transporter_VariousFunc"/>
</dbReference>
<gene>
    <name evidence="5" type="ORF">ICL07_29005</name>
</gene>
<dbReference type="EMBL" id="JACVFC010000005">
    <property type="protein sequence ID" value="MBC9934461.1"/>
    <property type="molecule type" value="Genomic_DNA"/>
</dbReference>
<keyword evidence="3 5" id="KW-0067">ATP-binding</keyword>
<accession>A0ABR7TVE2</accession>
<dbReference type="InterPro" id="IPR003593">
    <property type="entry name" value="AAA+_ATPase"/>
</dbReference>
<dbReference type="Proteomes" id="UP000659124">
    <property type="component" value="Unassembled WGS sequence"/>
</dbReference>
<evidence type="ECO:0000313" key="5">
    <source>
        <dbReference type="EMBL" id="MBC9934461.1"/>
    </source>
</evidence>
<feature type="domain" description="ABC transporter" evidence="4">
    <location>
        <begin position="9"/>
        <end position="237"/>
    </location>
</feature>
<dbReference type="CDD" id="cd03230">
    <property type="entry name" value="ABC_DR_subfamily_A"/>
    <property type="match status" value="1"/>
</dbReference>
<evidence type="ECO:0000256" key="3">
    <source>
        <dbReference type="ARBA" id="ARBA00022840"/>
    </source>
</evidence>
<keyword evidence="1" id="KW-0813">Transport</keyword>
<protein>
    <submittedName>
        <fullName evidence="5">ABC transporter ATP-binding protein</fullName>
    </submittedName>
</protein>
<evidence type="ECO:0000256" key="2">
    <source>
        <dbReference type="ARBA" id="ARBA00022741"/>
    </source>
</evidence>
<keyword evidence="6" id="KW-1185">Reference proteome</keyword>
<dbReference type="GO" id="GO:0005524">
    <property type="term" value="F:ATP binding"/>
    <property type="evidence" value="ECO:0007669"/>
    <property type="project" value="UniProtKB-KW"/>
</dbReference>
<organism evidence="5 6">
    <name type="scientific">Chitinophaga qingshengii</name>
    <dbReference type="NCBI Taxonomy" id="1569794"/>
    <lineage>
        <taxon>Bacteria</taxon>
        <taxon>Pseudomonadati</taxon>
        <taxon>Bacteroidota</taxon>
        <taxon>Chitinophagia</taxon>
        <taxon>Chitinophagales</taxon>
        <taxon>Chitinophagaceae</taxon>
        <taxon>Chitinophaga</taxon>
    </lineage>
</organism>
<proteinExistence type="predicted"/>
<dbReference type="PANTHER" id="PTHR42939:SF1">
    <property type="entry name" value="ABC TRANSPORTER ATP-BINDING PROTEIN ALBC-RELATED"/>
    <property type="match status" value="1"/>
</dbReference>
<evidence type="ECO:0000256" key="1">
    <source>
        <dbReference type="ARBA" id="ARBA00022448"/>
    </source>
</evidence>
<dbReference type="SUPFAM" id="SSF52540">
    <property type="entry name" value="P-loop containing nucleoside triphosphate hydrolases"/>
    <property type="match status" value="1"/>
</dbReference>
<dbReference type="Pfam" id="PF00005">
    <property type="entry name" value="ABC_tran"/>
    <property type="match status" value="1"/>
</dbReference>
<keyword evidence="2" id="KW-0547">Nucleotide-binding</keyword>
<dbReference type="PROSITE" id="PS00211">
    <property type="entry name" value="ABC_TRANSPORTER_1"/>
    <property type="match status" value="1"/>
</dbReference>
<comment type="caution">
    <text evidence="5">The sequence shown here is derived from an EMBL/GenBank/DDBJ whole genome shotgun (WGS) entry which is preliminary data.</text>
</comment>